<reference evidence="1 2" key="1">
    <citation type="submission" date="2014-04" db="EMBL/GenBank/DDBJ databases">
        <authorList>
            <consortium name="DOE Joint Genome Institute"/>
            <person name="Kuo A."/>
            <person name="Kohler A."/>
            <person name="Nagy L.G."/>
            <person name="Floudas D."/>
            <person name="Copeland A."/>
            <person name="Barry K.W."/>
            <person name="Cichocki N."/>
            <person name="Veneault-Fourrey C."/>
            <person name="LaButti K."/>
            <person name="Lindquist E.A."/>
            <person name="Lipzen A."/>
            <person name="Lundell T."/>
            <person name="Morin E."/>
            <person name="Murat C."/>
            <person name="Sun H."/>
            <person name="Tunlid A."/>
            <person name="Henrissat B."/>
            <person name="Grigoriev I.V."/>
            <person name="Hibbett D.S."/>
            <person name="Martin F."/>
            <person name="Nordberg H.P."/>
            <person name="Cantor M.N."/>
            <person name="Hua S.X."/>
        </authorList>
    </citation>
    <scope>NUCLEOTIDE SEQUENCE [LARGE SCALE GENOMIC DNA]</scope>
    <source>
        <strain evidence="1 2">LaAM-08-1</strain>
    </source>
</reference>
<evidence type="ECO:0000313" key="2">
    <source>
        <dbReference type="Proteomes" id="UP000054477"/>
    </source>
</evidence>
<protein>
    <submittedName>
        <fullName evidence="1">Unplaced genomic scaffold K443scaffold_646, whole genome shotgun sequence</fullName>
    </submittedName>
</protein>
<dbReference type="EMBL" id="KN839181">
    <property type="protein sequence ID" value="KIJ90466.1"/>
    <property type="molecule type" value="Genomic_DNA"/>
</dbReference>
<dbReference type="HOGENOM" id="CLU_1547857_0_0_1"/>
<name>A0A0C9WYN4_9AGAR</name>
<dbReference type="OrthoDB" id="3025911at2759"/>
<proteinExistence type="predicted"/>
<dbReference type="AlphaFoldDB" id="A0A0C9WYN4"/>
<gene>
    <name evidence="1" type="ORF">K443DRAFT_544406</name>
</gene>
<dbReference type="Proteomes" id="UP000054477">
    <property type="component" value="Unassembled WGS sequence"/>
</dbReference>
<sequence length="173" mass="19570">MLPDAALHEPRYLYYRVYKEKEGAIASKTHFDSDDNTLGRIDMLSVAPPHTVASLKSRIIKTEGTIVNQNMQIFKDIDGEEVMNNKDHLSFQTDTYPGWEEDDPIAIVCGEAPVNQDEKAKPQESQKETTSFSKSIRVKGTWGTLIYYGWMYSAVLTWPDSCRPSKVASCLDD</sequence>
<evidence type="ECO:0000313" key="1">
    <source>
        <dbReference type="EMBL" id="KIJ90466.1"/>
    </source>
</evidence>
<accession>A0A0C9WYN4</accession>
<keyword evidence="2" id="KW-1185">Reference proteome</keyword>
<reference evidence="2" key="2">
    <citation type="submission" date="2015-01" db="EMBL/GenBank/DDBJ databases">
        <title>Evolutionary Origins and Diversification of the Mycorrhizal Mutualists.</title>
        <authorList>
            <consortium name="DOE Joint Genome Institute"/>
            <consortium name="Mycorrhizal Genomics Consortium"/>
            <person name="Kohler A."/>
            <person name="Kuo A."/>
            <person name="Nagy L.G."/>
            <person name="Floudas D."/>
            <person name="Copeland A."/>
            <person name="Barry K.W."/>
            <person name="Cichocki N."/>
            <person name="Veneault-Fourrey C."/>
            <person name="LaButti K."/>
            <person name="Lindquist E.A."/>
            <person name="Lipzen A."/>
            <person name="Lundell T."/>
            <person name="Morin E."/>
            <person name="Murat C."/>
            <person name="Riley R."/>
            <person name="Ohm R."/>
            <person name="Sun H."/>
            <person name="Tunlid A."/>
            <person name="Henrissat B."/>
            <person name="Grigoriev I.V."/>
            <person name="Hibbett D.S."/>
            <person name="Martin F."/>
        </authorList>
    </citation>
    <scope>NUCLEOTIDE SEQUENCE [LARGE SCALE GENOMIC DNA]</scope>
    <source>
        <strain evidence="2">LaAM-08-1</strain>
    </source>
</reference>
<organism evidence="1 2">
    <name type="scientific">Laccaria amethystina LaAM-08-1</name>
    <dbReference type="NCBI Taxonomy" id="1095629"/>
    <lineage>
        <taxon>Eukaryota</taxon>
        <taxon>Fungi</taxon>
        <taxon>Dikarya</taxon>
        <taxon>Basidiomycota</taxon>
        <taxon>Agaricomycotina</taxon>
        <taxon>Agaricomycetes</taxon>
        <taxon>Agaricomycetidae</taxon>
        <taxon>Agaricales</taxon>
        <taxon>Agaricineae</taxon>
        <taxon>Hydnangiaceae</taxon>
        <taxon>Laccaria</taxon>
    </lineage>
</organism>